<comment type="caution">
    <text evidence="8">The sequence shown here is derived from an EMBL/GenBank/DDBJ whole genome shotgun (WGS) entry which is preliminary data.</text>
</comment>
<comment type="similarity">
    <text evidence="1">Belongs to the sigma-70 factor family. ECF subfamily.</text>
</comment>
<dbReference type="CDD" id="cd06171">
    <property type="entry name" value="Sigma70_r4"/>
    <property type="match status" value="1"/>
</dbReference>
<dbReference type="InterPro" id="IPR036388">
    <property type="entry name" value="WH-like_DNA-bd_sf"/>
</dbReference>
<dbReference type="InterPro" id="IPR013249">
    <property type="entry name" value="RNA_pol_sigma70_r4_t2"/>
</dbReference>
<dbReference type="SUPFAM" id="SSF88946">
    <property type="entry name" value="Sigma2 domain of RNA polymerase sigma factors"/>
    <property type="match status" value="1"/>
</dbReference>
<keyword evidence="4" id="KW-0238">DNA-binding</keyword>
<keyword evidence="3" id="KW-0731">Sigma factor</keyword>
<dbReference type="PANTHER" id="PTHR43133:SF50">
    <property type="entry name" value="ECF RNA POLYMERASE SIGMA FACTOR SIGM"/>
    <property type="match status" value="1"/>
</dbReference>
<dbReference type="Pfam" id="PF04542">
    <property type="entry name" value="Sigma70_r2"/>
    <property type="match status" value="1"/>
</dbReference>
<evidence type="ECO:0000256" key="3">
    <source>
        <dbReference type="ARBA" id="ARBA00023082"/>
    </source>
</evidence>
<dbReference type="GO" id="GO:0000428">
    <property type="term" value="C:DNA-directed RNA polymerase complex"/>
    <property type="evidence" value="ECO:0007669"/>
    <property type="project" value="UniProtKB-KW"/>
</dbReference>
<evidence type="ECO:0000313" key="8">
    <source>
        <dbReference type="EMBL" id="GIH28674.1"/>
    </source>
</evidence>
<accession>A0A919QIJ4</accession>
<dbReference type="Pfam" id="PF08281">
    <property type="entry name" value="Sigma70_r4_2"/>
    <property type="match status" value="1"/>
</dbReference>
<reference evidence="8" key="1">
    <citation type="submission" date="2021-01" db="EMBL/GenBank/DDBJ databases">
        <title>Whole genome shotgun sequence of Acrocarpospora phusangensis NBRC 108782.</title>
        <authorList>
            <person name="Komaki H."/>
            <person name="Tamura T."/>
        </authorList>
    </citation>
    <scope>NUCLEOTIDE SEQUENCE</scope>
    <source>
        <strain evidence="8">NBRC 108782</strain>
    </source>
</reference>
<dbReference type="Gene3D" id="1.10.10.10">
    <property type="entry name" value="Winged helix-like DNA-binding domain superfamily/Winged helix DNA-binding domain"/>
    <property type="match status" value="1"/>
</dbReference>
<evidence type="ECO:0000256" key="5">
    <source>
        <dbReference type="ARBA" id="ARBA00023163"/>
    </source>
</evidence>
<dbReference type="SUPFAM" id="SSF88659">
    <property type="entry name" value="Sigma3 and sigma4 domains of RNA polymerase sigma factors"/>
    <property type="match status" value="1"/>
</dbReference>
<dbReference type="NCBIfam" id="TIGR02983">
    <property type="entry name" value="SigE-fam_strep"/>
    <property type="match status" value="1"/>
</dbReference>
<keyword evidence="8" id="KW-0240">DNA-directed RNA polymerase</keyword>
<evidence type="ECO:0000259" key="6">
    <source>
        <dbReference type="Pfam" id="PF04542"/>
    </source>
</evidence>
<protein>
    <submittedName>
        <fullName evidence="8">DNA-directed RNA polymerase sigma-70 factor</fullName>
    </submittedName>
</protein>
<dbReference type="GO" id="GO:0016987">
    <property type="term" value="F:sigma factor activity"/>
    <property type="evidence" value="ECO:0007669"/>
    <property type="project" value="UniProtKB-KW"/>
</dbReference>
<name>A0A919QIJ4_9ACTN</name>
<dbReference type="InterPro" id="IPR014325">
    <property type="entry name" value="RNA_pol_sigma-E_actinobac"/>
</dbReference>
<dbReference type="NCBIfam" id="TIGR02937">
    <property type="entry name" value="sigma70-ECF"/>
    <property type="match status" value="1"/>
</dbReference>
<organism evidence="8 9">
    <name type="scientific">Acrocarpospora phusangensis</name>
    <dbReference type="NCBI Taxonomy" id="1070424"/>
    <lineage>
        <taxon>Bacteria</taxon>
        <taxon>Bacillati</taxon>
        <taxon>Actinomycetota</taxon>
        <taxon>Actinomycetes</taxon>
        <taxon>Streptosporangiales</taxon>
        <taxon>Streptosporangiaceae</taxon>
        <taxon>Acrocarpospora</taxon>
    </lineage>
</organism>
<dbReference type="EMBL" id="BOOA01000089">
    <property type="protein sequence ID" value="GIH28674.1"/>
    <property type="molecule type" value="Genomic_DNA"/>
</dbReference>
<sequence>MNPEPIGLPMAEEPGAERNDVAVLRTDVAGGRDEQFAAFVDAAGSYLLHTAELLCGDRARAQDLVQATFERTYRSWGKARNGDPRAYARQILMNLRIDGWRRTRRELLAAPGDLPAPATPDHAAAVTARSTVVRALALLPVAQRRVVILRHLLDLTEAEVARELGISVGTVKSHNARALTKLREILSEGDRS</sequence>
<evidence type="ECO:0000259" key="7">
    <source>
        <dbReference type="Pfam" id="PF08281"/>
    </source>
</evidence>
<dbReference type="GO" id="GO:0003677">
    <property type="term" value="F:DNA binding"/>
    <property type="evidence" value="ECO:0007669"/>
    <property type="project" value="UniProtKB-KW"/>
</dbReference>
<dbReference type="GO" id="GO:0006352">
    <property type="term" value="P:DNA-templated transcription initiation"/>
    <property type="evidence" value="ECO:0007669"/>
    <property type="project" value="InterPro"/>
</dbReference>
<keyword evidence="9" id="KW-1185">Reference proteome</keyword>
<evidence type="ECO:0000256" key="2">
    <source>
        <dbReference type="ARBA" id="ARBA00023015"/>
    </source>
</evidence>
<dbReference type="InterPro" id="IPR013324">
    <property type="entry name" value="RNA_pol_sigma_r3/r4-like"/>
</dbReference>
<dbReference type="InterPro" id="IPR039425">
    <property type="entry name" value="RNA_pol_sigma-70-like"/>
</dbReference>
<dbReference type="AlphaFoldDB" id="A0A919QIJ4"/>
<dbReference type="Gene3D" id="1.10.1740.10">
    <property type="match status" value="1"/>
</dbReference>
<dbReference type="Proteomes" id="UP000640052">
    <property type="component" value="Unassembled WGS sequence"/>
</dbReference>
<gene>
    <name evidence="8" type="primary">rpoE_14</name>
    <name evidence="8" type="ORF">Aph01nite_69840</name>
</gene>
<evidence type="ECO:0000256" key="1">
    <source>
        <dbReference type="ARBA" id="ARBA00010641"/>
    </source>
</evidence>
<dbReference type="InterPro" id="IPR007627">
    <property type="entry name" value="RNA_pol_sigma70_r2"/>
</dbReference>
<evidence type="ECO:0000256" key="4">
    <source>
        <dbReference type="ARBA" id="ARBA00023125"/>
    </source>
</evidence>
<keyword evidence="5" id="KW-0804">Transcription</keyword>
<dbReference type="InterPro" id="IPR013325">
    <property type="entry name" value="RNA_pol_sigma_r2"/>
</dbReference>
<feature type="domain" description="RNA polymerase sigma factor 70 region 4 type 2" evidence="7">
    <location>
        <begin position="132"/>
        <end position="182"/>
    </location>
</feature>
<dbReference type="InterPro" id="IPR014284">
    <property type="entry name" value="RNA_pol_sigma-70_dom"/>
</dbReference>
<feature type="domain" description="RNA polymerase sigma-70 region 2" evidence="6">
    <location>
        <begin position="45"/>
        <end position="105"/>
    </location>
</feature>
<evidence type="ECO:0000313" key="9">
    <source>
        <dbReference type="Proteomes" id="UP000640052"/>
    </source>
</evidence>
<dbReference type="PANTHER" id="PTHR43133">
    <property type="entry name" value="RNA POLYMERASE ECF-TYPE SIGMA FACTO"/>
    <property type="match status" value="1"/>
</dbReference>
<proteinExistence type="inferred from homology"/>
<keyword evidence="2" id="KW-0805">Transcription regulation</keyword>